<comment type="caution">
    <text evidence="4">The sequence shown here is derived from an EMBL/GenBank/DDBJ whole genome shotgun (WGS) entry which is preliminary data.</text>
</comment>
<dbReference type="InterPro" id="IPR000182">
    <property type="entry name" value="GNAT_dom"/>
</dbReference>
<name>A0A8J3FL30_9ACTN</name>
<evidence type="ECO:0000313" key="4">
    <source>
        <dbReference type="EMBL" id="GGK31740.1"/>
    </source>
</evidence>
<feature type="domain" description="N-acetyltransferase" evidence="3">
    <location>
        <begin position="12"/>
        <end position="160"/>
    </location>
</feature>
<evidence type="ECO:0000259" key="3">
    <source>
        <dbReference type="PROSITE" id="PS51186"/>
    </source>
</evidence>
<dbReference type="CDD" id="cd04301">
    <property type="entry name" value="NAT_SF"/>
    <property type="match status" value="1"/>
</dbReference>
<evidence type="ECO:0000313" key="5">
    <source>
        <dbReference type="Proteomes" id="UP000662200"/>
    </source>
</evidence>
<keyword evidence="5" id="KW-1185">Reference proteome</keyword>
<reference evidence="4" key="1">
    <citation type="journal article" date="2014" name="Int. J. Syst. Evol. Microbiol.">
        <title>Complete genome sequence of Corynebacterium casei LMG S-19264T (=DSM 44701T), isolated from a smear-ripened cheese.</title>
        <authorList>
            <consortium name="US DOE Joint Genome Institute (JGI-PGF)"/>
            <person name="Walter F."/>
            <person name="Albersmeier A."/>
            <person name="Kalinowski J."/>
            <person name="Ruckert C."/>
        </authorList>
    </citation>
    <scope>NUCLEOTIDE SEQUENCE</scope>
    <source>
        <strain evidence="4">JCM 3091</strain>
    </source>
</reference>
<evidence type="ECO:0000256" key="1">
    <source>
        <dbReference type="ARBA" id="ARBA00022679"/>
    </source>
</evidence>
<dbReference type="Gene3D" id="3.40.630.30">
    <property type="match status" value="1"/>
</dbReference>
<dbReference type="SUPFAM" id="SSF55729">
    <property type="entry name" value="Acyl-CoA N-acyltransferases (Nat)"/>
    <property type="match status" value="1"/>
</dbReference>
<evidence type="ECO:0000256" key="2">
    <source>
        <dbReference type="ARBA" id="ARBA00023315"/>
    </source>
</evidence>
<proteinExistence type="predicted"/>
<dbReference type="Pfam" id="PF13508">
    <property type="entry name" value="Acetyltransf_7"/>
    <property type="match status" value="1"/>
</dbReference>
<organism evidence="4 5">
    <name type="scientific">Pilimelia terevasa</name>
    <dbReference type="NCBI Taxonomy" id="53372"/>
    <lineage>
        <taxon>Bacteria</taxon>
        <taxon>Bacillati</taxon>
        <taxon>Actinomycetota</taxon>
        <taxon>Actinomycetes</taxon>
        <taxon>Micromonosporales</taxon>
        <taxon>Micromonosporaceae</taxon>
        <taxon>Pilimelia</taxon>
    </lineage>
</organism>
<accession>A0A8J3FL30</accession>
<keyword evidence="1" id="KW-0808">Transferase</keyword>
<gene>
    <name evidence="4" type="ORF">GCM10010124_25660</name>
</gene>
<dbReference type="Proteomes" id="UP000662200">
    <property type="component" value="Unassembled WGS sequence"/>
</dbReference>
<dbReference type="AlphaFoldDB" id="A0A8J3FL30"/>
<dbReference type="PROSITE" id="PS51186">
    <property type="entry name" value="GNAT"/>
    <property type="match status" value="1"/>
</dbReference>
<keyword evidence="2" id="KW-0012">Acyltransferase</keyword>
<dbReference type="GO" id="GO:0016747">
    <property type="term" value="F:acyltransferase activity, transferring groups other than amino-acyl groups"/>
    <property type="evidence" value="ECO:0007669"/>
    <property type="project" value="InterPro"/>
</dbReference>
<dbReference type="InterPro" id="IPR050832">
    <property type="entry name" value="Bact_Acetyltransf"/>
</dbReference>
<dbReference type="InterPro" id="IPR016181">
    <property type="entry name" value="Acyl_CoA_acyltransferase"/>
</dbReference>
<dbReference type="PANTHER" id="PTHR43877">
    <property type="entry name" value="AMINOALKYLPHOSPHONATE N-ACETYLTRANSFERASE-RELATED-RELATED"/>
    <property type="match status" value="1"/>
</dbReference>
<sequence>MGLSHAGRVDSATPRRASLEDAPAVAEVLLRSRRAAVDAIPPAVHSDAEVRDWIRTVVIPEREVWLAEDADGRPLGVLVLDGEWVDQLYIEPAFTGMGLGSRLIQLAKSRRPAGLQLWTFVTNTAAQRFYLRHGFTVAETTDGSGNEEKAPDIRFIWAAL</sequence>
<reference evidence="4" key="2">
    <citation type="submission" date="2020-09" db="EMBL/GenBank/DDBJ databases">
        <authorList>
            <person name="Sun Q."/>
            <person name="Ohkuma M."/>
        </authorList>
    </citation>
    <scope>NUCLEOTIDE SEQUENCE</scope>
    <source>
        <strain evidence="4">JCM 3091</strain>
    </source>
</reference>
<protein>
    <submittedName>
        <fullName evidence="4">N-acetyltransferase</fullName>
    </submittedName>
</protein>
<dbReference type="EMBL" id="BMQC01000008">
    <property type="protein sequence ID" value="GGK31740.1"/>
    <property type="molecule type" value="Genomic_DNA"/>
</dbReference>